<dbReference type="Proteomes" id="UP000268313">
    <property type="component" value="Unassembled WGS sequence"/>
</dbReference>
<evidence type="ECO:0000256" key="6">
    <source>
        <dbReference type="PIRNR" id="PIRNR000099"/>
    </source>
</evidence>
<dbReference type="FunFam" id="3.40.50.1980:FF:000001">
    <property type="entry name" value="Histidinol dehydrogenase"/>
    <property type="match status" value="1"/>
</dbReference>
<feature type="binding site" evidence="5 8">
    <location>
        <position position="240"/>
    </location>
    <ligand>
        <name>substrate</name>
    </ligand>
</feature>
<comment type="caution">
    <text evidence="11">The sequence shown here is derived from an EMBL/GenBank/DDBJ whole genome shotgun (WGS) entry which is preliminary data.</text>
</comment>
<feature type="binding site" evidence="5 8">
    <location>
        <position position="418"/>
    </location>
    <ligand>
        <name>substrate</name>
    </ligand>
</feature>
<dbReference type="InterPro" id="IPR001692">
    <property type="entry name" value="Histidinol_DH_CS"/>
</dbReference>
<comment type="pathway">
    <text evidence="5">Amino-acid biosynthesis; L-histidine biosynthesis; L-histidine from 5-phospho-alpha-D-ribose 1-diphosphate: step 9/9.</text>
</comment>
<keyword evidence="5" id="KW-0368">Histidine biosynthesis</keyword>
<dbReference type="InterPro" id="IPR012131">
    <property type="entry name" value="Hstdl_DH"/>
</dbReference>
<proteinExistence type="inferred from homology"/>
<dbReference type="HAMAP" id="MF_01024">
    <property type="entry name" value="HisD"/>
    <property type="match status" value="1"/>
</dbReference>
<keyword evidence="3 5" id="KW-0862">Zinc</keyword>
<evidence type="ECO:0000256" key="8">
    <source>
        <dbReference type="PIRSR" id="PIRSR000099-3"/>
    </source>
</evidence>
<feature type="binding site" evidence="5 9">
    <location>
        <position position="364"/>
    </location>
    <ligand>
        <name>Zn(2+)</name>
        <dbReference type="ChEBI" id="CHEBI:29105"/>
    </ligand>
</feature>
<sequence>MSASILKYQGALSSLDPDSRRRLLARTGESDALVASRVQALIARVRAEGDRALFDFAREFDRVELAALEVPRERWNAALESLPSEVREALTRAARNITRAHVAQRPQAIEVETEPGVVVGRRPDPLSRVGVYAPGGRAVYPSSVLMGVVPAKVAGVGEIIVCSPPGPDGLPSAGVLAAAALAGADRVFALGGAGAVAALAYGTQSVPRVDRIVGPGNAYVAAAKLQVVDAVAIDAPAGPSEILVIADATARPETVARELLAQAEHDPEACCVALVVGAELAQAVRDVVEQQARVAQRGDIVLSALGSRGAVLRIDSLEEAWPFVADFAPEHLLLATSEPSEDLARVRNAGTVFVGQRASVAFGDYLTGANHVLPTAGLARAYSGLSVLDFYRWTTWQRVTPEAAAAMAEDVGTLADSEGLFAHAAAARAWRAP</sequence>
<dbReference type="OrthoDB" id="9805269at2"/>
<dbReference type="InterPro" id="IPR016161">
    <property type="entry name" value="Ald_DH/histidinol_DH"/>
</dbReference>
<keyword evidence="5" id="KW-0028">Amino-acid biosynthesis</keyword>
<dbReference type="PIRSF" id="PIRSF000099">
    <property type="entry name" value="Histidinol_dh"/>
    <property type="match status" value="1"/>
</dbReference>
<dbReference type="RefSeq" id="WP_120605425.1">
    <property type="nucleotide sequence ID" value="NZ_RAWE01000117.1"/>
</dbReference>
<evidence type="ECO:0000256" key="5">
    <source>
        <dbReference type="HAMAP-Rule" id="MF_01024"/>
    </source>
</evidence>
<dbReference type="EC" id="1.1.1.23" evidence="5"/>
<evidence type="ECO:0000313" key="12">
    <source>
        <dbReference type="Proteomes" id="UP000268313"/>
    </source>
</evidence>
<feature type="binding site" evidence="5 8">
    <location>
        <position position="364"/>
    </location>
    <ligand>
        <name>substrate</name>
    </ligand>
</feature>
<protein>
    <recommendedName>
        <fullName evidence="5">Histidinol dehydrogenase</fullName>
        <shortName evidence="5">HDH</shortName>
        <ecNumber evidence="5">1.1.1.23</ecNumber>
    </recommendedName>
</protein>
<feature type="binding site" evidence="5 8">
    <location>
        <position position="331"/>
    </location>
    <ligand>
        <name>substrate</name>
    </ligand>
</feature>
<dbReference type="UniPathway" id="UPA00031">
    <property type="reaction ID" value="UER00014"/>
</dbReference>
<evidence type="ECO:0000256" key="2">
    <source>
        <dbReference type="ARBA" id="ARBA00022723"/>
    </source>
</evidence>
<evidence type="ECO:0000313" key="11">
    <source>
        <dbReference type="EMBL" id="RKG99300.1"/>
    </source>
</evidence>
<dbReference type="PANTHER" id="PTHR21256:SF2">
    <property type="entry name" value="HISTIDINE BIOSYNTHESIS TRIFUNCTIONAL PROTEIN"/>
    <property type="match status" value="1"/>
</dbReference>
<keyword evidence="2 5" id="KW-0479">Metal-binding</keyword>
<reference evidence="12" key="1">
    <citation type="submission" date="2018-09" db="EMBL/GenBank/DDBJ databases">
        <authorList>
            <person name="Livingstone P.G."/>
            <person name="Whitworth D.E."/>
        </authorList>
    </citation>
    <scope>NUCLEOTIDE SEQUENCE [LARGE SCALE GENOMIC DNA]</scope>
    <source>
        <strain evidence="12">CA043D</strain>
    </source>
</reference>
<dbReference type="InterPro" id="IPR022695">
    <property type="entry name" value="Histidinol_DH_monofunct"/>
</dbReference>
<evidence type="ECO:0000256" key="1">
    <source>
        <dbReference type="ARBA" id="ARBA00010178"/>
    </source>
</evidence>
<keyword evidence="4 5" id="KW-0560">Oxidoreductase</keyword>
<comment type="function">
    <text evidence="5">Catalyzes the sequential NAD-dependent oxidations of L-histidinol to L-histidinaldehyde and then to L-histidine.</text>
</comment>
<comment type="cofactor">
    <cofactor evidence="5 9">
        <name>Zn(2+)</name>
        <dbReference type="ChEBI" id="CHEBI:29105"/>
    </cofactor>
    <text evidence="5 9">Binds 1 zinc ion per subunit.</text>
</comment>
<dbReference type="GO" id="GO:0004399">
    <property type="term" value="F:histidinol dehydrogenase activity"/>
    <property type="evidence" value="ECO:0007669"/>
    <property type="project" value="UniProtKB-UniRule"/>
</dbReference>
<dbReference type="PRINTS" id="PR00083">
    <property type="entry name" value="HOLDHDRGNASE"/>
</dbReference>
<evidence type="ECO:0000256" key="4">
    <source>
        <dbReference type="ARBA" id="ARBA00023002"/>
    </source>
</evidence>
<accession>A0A3A8K591</accession>
<feature type="binding site" evidence="5 8">
    <location>
        <position position="423"/>
    </location>
    <ligand>
        <name>substrate</name>
    </ligand>
</feature>
<comment type="similarity">
    <text evidence="1 5 6 10">Belongs to the histidinol dehydrogenase family.</text>
</comment>
<dbReference type="AlphaFoldDB" id="A0A3A8K591"/>
<feature type="binding site" evidence="5 9">
    <location>
        <position position="423"/>
    </location>
    <ligand>
        <name>Zn(2+)</name>
        <dbReference type="ChEBI" id="CHEBI:29105"/>
    </ligand>
</feature>
<keyword evidence="5" id="KW-0520">NAD</keyword>
<feature type="active site" description="Proton acceptor" evidence="5 7">
    <location>
        <position position="331"/>
    </location>
</feature>
<dbReference type="PANTHER" id="PTHR21256">
    <property type="entry name" value="HISTIDINOL DEHYDROGENASE HDH"/>
    <property type="match status" value="1"/>
</dbReference>
<feature type="binding site" evidence="5 8">
    <location>
        <position position="265"/>
    </location>
    <ligand>
        <name>substrate</name>
    </ligand>
</feature>
<feature type="binding site" evidence="5 9">
    <location>
        <position position="265"/>
    </location>
    <ligand>
        <name>Zn(2+)</name>
        <dbReference type="ChEBI" id="CHEBI:29105"/>
    </ligand>
</feature>
<name>A0A3A8K591_9BACT</name>
<evidence type="ECO:0000256" key="9">
    <source>
        <dbReference type="PIRSR" id="PIRSR000099-4"/>
    </source>
</evidence>
<dbReference type="GO" id="GO:0051287">
    <property type="term" value="F:NAD binding"/>
    <property type="evidence" value="ECO:0007669"/>
    <property type="project" value="InterPro"/>
</dbReference>
<dbReference type="Gene3D" id="3.40.50.1980">
    <property type="entry name" value="Nitrogenase molybdenum iron protein domain"/>
    <property type="match status" value="2"/>
</dbReference>
<keyword evidence="12" id="KW-1185">Reference proteome</keyword>
<dbReference type="PROSITE" id="PS00611">
    <property type="entry name" value="HISOL_DEHYDROGENASE"/>
    <property type="match status" value="1"/>
</dbReference>
<dbReference type="GO" id="GO:0008270">
    <property type="term" value="F:zinc ion binding"/>
    <property type="evidence" value="ECO:0007669"/>
    <property type="project" value="UniProtKB-UniRule"/>
</dbReference>
<evidence type="ECO:0000256" key="10">
    <source>
        <dbReference type="RuleBase" id="RU004175"/>
    </source>
</evidence>
<dbReference type="SUPFAM" id="SSF53720">
    <property type="entry name" value="ALDH-like"/>
    <property type="match status" value="1"/>
</dbReference>
<dbReference type="EMBL" id="RAWE01000117">
    <property type="protein sequence ID" value="RKG99300.1"/>
    <property type="molecule type" value="Genomic_DNA"/>
</dbReference>
<comment type="caution">
    <text evidence="5">Lacks conserved residue(s) required for the propagation of feature annotation.</text>
</comment>
<organism evidence="11 12">
    <name type="scientific">Corallococcus carmarthensis</name>
    <dbReference type="NCBI Taxonomy" id="2316728"/>
    <lineage>
        <taxon>Bacteria</taxon>
        <taxon>Pseudomonadati</taxon>
        <taxon>Myxococcota</taxon>
        <taxon>Myxococcia</taxon>
        <taxon>Myxococcales</taxon>
        <taxon>Cystobacterineae</taxon>
        <taxon>Myxococcaceae</taxon>
        <taxon>Corallococcus</taxon>
    </lineage>
</organism>
<feature type="active site" description="Proton acceptor" evidence="5 7">
    <location>
        <position position="330"/>
    </location>
</feature>
<feature type="binding site" evidence="5 9">
    <location>
        <position position="262"/>
    </location>
    <ligand>
        <name>Zn(2+)</name>
        <dbReference type="ChEBI" id="CHEBI:29105"/>
    </ligand>
</feature>
<dbReference type="Pfam" id="PF00815">
    <property type="entry name" value="Histidinol_dh"/>
    <property type="match status" value="1"/>
</dbReference>
<dbReference type="GO" id="GO:0005737">
    <property type="term" value="C:cytoplasm"/>
    <property type="evidence" value="ECO:0007669"/>
    <property type="project" value="TreeGrafter"/>
</dbReference>
<evidence type="ECO:0000256" key="3">
    <source>
        <dbReference type="ARBA" id="ARBA00022833"/>
    </source>
</evidence>
<dbReference type="NCBIfam" id="TIGR00069">
    <property type="entry name" value="hisD"/>
    <property type="match status" value="1"/>
</dbReference>
<dbReference type="GO" id="GO:0000105">
    <property type="term" value="P:L-histidine biosynthetic process"/>
    <property type="evidence" value="ECO:0007669"/>
    <property type="project" value="UniProtKB-UniRule"/>
</dbReference>
<dbReference type="Gene3D" id="1.20.5.1300">
    <property type="match status" value="1"/>
</dbReference>
<comment type="catalytic activity">
    <reaction evidence="5">
        <text>L-histidinol + 2 NAD(+) + H2O = L-histidine + 2 NADH + 3 H(+)</text>
        <dbReference type="Rhea" id="RHEA:20641"/>
        <dbReference type="ChEBI" id="CHEBI:15377"/>
        <dbReference type="ChEBI" id="CHEBI:15378"/>
        <dbReference type="ChEBI" id="CHEBI:57540"/>
        <dbReference type="ChEBI" id="CHEBI:57595"/>
        <dbReference type="ChEBI" id="CHEBI:57699"/>
        <dbReference type="ChEBI" id="CHEBI:57945"/>
        <dbReference type="EC" id="1.1.1.23"/>
    </reaction>
</comment>
<dbReference type="CDD" id="cd06572">
    <property type="entry name" value="Histidinol_dh"/>
    <property type="match status" value="1"/>
</dbReference>
<evidence type="ECO:0000256" key="7">
    <source>
        <dbReference type="PIRSR" id="PIRSR000099-1"/>
    </source>
</evidence>
<feature type="binding site" evidence="5 8">
    <location>
        <position position="262"/>
    </location>
    <ligand>
        <name>substrate</name>
    </ligand>
</feature>
<gene>
    <name evidence="5 11" type="primary">hisD</name>
    <name evidence="11" type="ORF">D7X32_26870</name>
</gene>